<dbReference type="EMBL" id="LAZR01010274">
    <property type="protein sequence ID" value="KKM67867.1"/>
    <property type="molecule type" value="Genomic_DNA"/>
</dbReference>
<organism evidence="1">
    <name type="scientific">marine sediment metagenome</name>
    <dbReference type="NCBI Taxonomy" id="412755"/>
    <lineage>
        <taxon>unclassified sequences</taxon>
        <taxon>metagenomes</taxon>
        <taxon>ecological metagenomes</taxon>
    </lineage>
</organism>
<dbReference type="AlphaFoldDB" id="A0A0F9MFF3"/>
<evidence type="ECO:0000313" key="1">
    <source>
        <dbReference type="EMBL" id="KKM67867.1"/>
    </source>
</evidence>
<dbReference type="Gene3D" id="1.10.287.1080">
    <property type="entry name" value="MazG-like"/>
    <property type="match status" value="1"/>
</dbReference>
<comment type="caution">
    <text evidence="1">The sequence shown here is derived from an EMBL/GenBank/DDBJ whole genome shotgun (WGS) entry which is preliminary data.</text>
</comment>
<gene>
    <name evidence="1" type="ORF">LCGC14_1466870</name>
</gene>
<proteinExistence type="predicted"/>
<reference evidence="1" key="1">
    <citation type="journal article" date="2015" name="Nature">
        <title>Complex archaea that bridge the gap between prokaryotes and eukaryotes.</title>
        <authorList>
            <person name="Spang A."/>
            <person name="Saw J.H."/>
            <person name="Jorgensen S.L."/>
            <person name="Zaremba-Niedzwiedzka K."/>
            <person name="Martijn J."/>
            <person name="Lind A.E."/>
            <person name="van Eijk R."/>
            <person name="Schleper C."/>
            <person name="Guy L."/>
            <person name="Ettema T.J."/>
        </authorList>
    </citation>
    <scope>NUCLEOTIDE SEQUENCE</scope>
</reference>
<accession>A0A0F9MFF3</accession>
<dbReference type="SUPFAM" id="SSF101386">
    <property type="entry name" value="all-alpha NTP pyrophosphatases"/>
    <property type="match status" value="1"/>
</dbReference>
<protein>
    <submittedName>
        <fullName evidence="1">Uncharacterized protein</fullName>
    </submittedName>
</protein>
<sequence>MDTFIKDSVENMLHTEVSTTFANIGQRMLHAMLGIADEAGELIKMMLRSTYYNQTINMNDYKDELGDIWWYLCLAVDELAKTENKTPEDVFREILNINKAKLKVRYSDIYTHERARNRDIVSEKTAIHKEAAKTETEPE</sequence>
<name>A0A0F9MFF3_9ZZZZ</name>